<accession>A0A182TGY9</accession>
<organism evidence="2 3">
    <name type="scientific">Anopheles melas</name>
    <dbReference type="NCBI Taxonomy" id="34690"/>
    <lineage>
        <taxon>Eukaryota</taxon>
        <taxon>Metazoa</taxon>
        <taxon>Ecdysozoa</taxon>
        <taxon>Arthropoda</taxon>
        <taxon>Hexapoda</taxon>
        <taxon>Insecta</taxon>
        <taxon>Pterygota</taxon>
        <taxon>Neoptera</taxon>
        <taxon>Endopterygota</taxon>
        <taxon>Diptera</taxon>
        <taxon>Nematocera</taxon>
        <taxon>Culicoidea</taxon>
        <taxon>Culicidae</taxon>
        <taxon>Anophelinae</taxon>
        <taxon>Anopheles</taxon>
    </lineage>
</organism>
<feature type="compositionally biased region" description="Basic and acidic residues" evidence="1">
    <location>
        <begin position="1"/>
        <end position="19"/>
    </location>
</feature>
<dbReference type="EnsemblMetazoa" id="AMEC002131-RA">
    <property type="protein sequence ID" value="AMEC002131-PA"/>
    <property type="gene ID" value="AMEC002131"/>
</dbReference>
<dbReference type="VEuPathDB" id="VectorBase:AMEC002131"/>
<dbReference type="AlphaFoldDB" id="A0A182TGY9"/>
<evidence type="ECO:0000313" key="3">
    <source>
        <dbReference type="Proteomes" id="UP000075902"/>
    </source>
</evidence>
<protein>
    <submittedName>
        <fullName evidence="2">Uncharacterized protein</fullName>
    </submittedName>
</protein>
<reference evidence="3" key="1">
    <citation type="submission" date="2014-01" db="EMBL/GenBank/DDBJ databases">
        <title>The Genome Sequence of Anopheles melas CM1001059_A (V2).</title>
        <authorList>
            <consortium name="The Broad Institute Genomics Platform"/>
            <person name="Neafsey D.E."/>
            <person name="Besansky N."/>
            <person name="Howell P."/>
            <person name="Walton C."/>
            <person name="Young S.K."/>
            <person name="Zeng Q."/>
            <person name="Gargeya S."/>
            <person name="Fitzgerald M."/>
            <person name="Haas B."/>
            <person name="Abouelleil A."/>
            <person name="Allen A.W."/>
            <person name="Alvarado L."/>
            <person name="Arachchi H.M."/>
            <person name="Berlin A.M."/>
            <person name="Chapman S.B."/>
            <person name="Gainer-Dewar J."/>
            <person name="Goldberg J."/>
            <person name="Griggs A."/>
            <person name="Gujja S."/>
            <person name="Hansen M."/>
            <person name="Howarth C."/>
            <person name="Imamovic A."/>
            <person name="Ireland A."/>
            <person name="Larimer J."/>
            <person name="McCowan C."/>
            <person name="Murphy C."/>
            <person name="Pearson M."/>
            <person name="Poon T.W."/>
            <person name="Priest M."/>
            <person name="Roberts A."/>
            <person name="Saif S."/>
            <person name="Shea T."/>
            <person name="Sisk P."/>
            <person name="Sykes S."/>
            <person name="Wortman J."/>
            <person name="Nusbaum C."/>
            <person name="Birren B."/>
        </authorList>
    </citation>
    <scope>NUCLEOTIDE SEQUENCE [LARGE SCALE GENOMIC DNA]</scope>
    <source>
        <strain evidence="3">CM1001059</strain>
    </source>
</reference>
<evidence type="ECO:0000256" key="1">
    <source>
        <dbReference type="SAM" id="MobiDB-lite"/>
    </source>
</evidence>
<keyword evidence="3" id="KW-1185">Reference proteome</keyword>
<reference evidence="2" key="2">
    <citation type="submission" date="2020-05" db="UniProtKB">
        <authorList>
            <consortium name="EnsemblMetazoa"/>
        </authorList>
    </citation>
    <scope>IDENTIFICATION</scope>
    <source>
        <strain evidence="2">CM1001059</strain>
    </source>
</reference>
<proteinExistence type="predicted"/>
<evidence type="ECO:0000313" key="2">
    <source>
        <dbReference type="EnsemblMetazoa" id="AMEC002131-PA"/>
    </source>
</evidence>
<name>A0A182TGY9_9DIPT</name>
<dbReference type="Proteomes" id="UP000075902">
    <property type="component" value="Unassembled WGS sequence"/>
</dbReference>
<sequence>MSHRVDSSYRLGSRGDKTPTRFPLSSPHKSTMRSSSTVLCVCLGVALIQLFGVVIAGPVPDPVLHVSLETVPDLEAFRRANQDLQVTPLVPVRQSEVFAGGSTRQQIVYSVGAHSASERLVGLSSNQQSWPTPQDSWPTPQDVRLDLQYPTAGVGAVVSYVEVVVQQSTNLGRGYVVSDGSSVPRTLVVVQQSTNLGRGYVVSGGVGQRQIRLVIEAYSTLYFSYTAAIYGF</sequence>
<dbReference type="Pfam" id="PF15868">
    <property type="entry name" value="MBF2"/>
    <property type="match status" value="1"/>
</dbReference>
<dbReference type="InterPro" id="IPR031734">
    <property type="entry name" value="MBF2"/>
</dbReference>
<feature type="region of interest" description="Disordered" evidence="1">
    <location>
        <begin position="1"/>
        <end position="31"/>
    </location>
</feature>